<evidence type="ECO:0000256" key="1">
    <source>
        <dbReference type="ARBA" id="ARBA00022723"/>
    </source>
</evidence>
<keyword evidence="3" id="KW-0863">Zinc-finger</keyword>
<dbReference type="GO" id="GO:0008270">
    <property type="term" value="F:zinc ion binding"/>
    <property type="evidence" value="ECO:0007669"/>
    <property type="project" value="UniProtKB-KW"/>
</dbReference>
<evidence type="ECO:0000256" key="3">
    <source>
        <dbReference type="ARBA" id="ARBA00022771"/>
    </source>
</evidence>
<dbReference type="EMBL" id="KV000878">
    <property type="protein sequence ID" value="KZV39854.1"/>
    <property type="molecule type" value="Genomic_DNA"/>
</dbReference>
<keyword evidence="1" id="KW-0479">Metal-binding</keyword>
<evidence type="ECO:0000259" key="5">
    <source>
        <dbReference type="SMART" id="SM00249"/>
    </source>
</evidence>
<dbReference type="AlphaFoldDB" id="A0A2Z7BZL7"/>
<dbReference type="Proteomes" id="UP000250235">
    <property type="component" value="Unassembled WGS sequence"/>
</dbReference>
<gene>
    <name evidence="6" type="ORF">F511_29891</name>
</gene>
<sequence length="302" mass="34473">MEEPGRDSMHFSHQHPLQYLESNTDKDYVCSGCKLTIRPGKFCYQCKLCRFFLHKVCYRMPERVLHPADPSHHLKLLATPTSRCEACGRHISGFCYSCTACNHYYHMLCIALPLSLKIPPLHLHTLKLELKPPYDFQCDLCHKSSYSGWLYRCKLCEFDAHISCALTYNKATRSPKRKVDYSRSSSPQNELMDILSQGMNVMEEKNSKDAVHEPQDQPSMVSENFTLPSYQFSSTCFSIDIAKSIHGNELQAGKSTKRELSLSPLGAISSQVWKELGRPNVNRTQLKNLTTNTDDVRISNLV</sequence>
<feature type="domain" description="Zinc finger PHD-type" evidence="5">
    <location>
        <begin position="83"/>
        <end position="142"/>
    </location>
</feature>
<dbReference type="SUPFAM" id="SSF57889">
    <property type="entry name" value="Cysteine-rich domain"/>
    <property type="match status" value="1"/>
</dbReference>
<reference evidence="6 7" key="1">
    <citation type="journal article" date="2015" name="Proc. Natl. Acad. Sci. U.S.A.">
        <title>The resurrection genome of Boea hygrometrica: A blueprint for survival of dehydration.</title>
        <authorList>
            <person name="Xiao L."/>
            <person name="Yang G."/>
            <person name="Zhang L."/>
            <person name="Yang X."/>
            <person name="Zhao S."/>
            <person name="Ji Z."/>
            <person name="Zhou Q."/>
            <person name="Hu M."/>
            <person name="Wang Y."/>
            <person name="Chen M."/>
            <person name="Xu Y."/>
            <person name="Jin H."/>
            <person name="Xiao X."/>
            <person name="Hu G."/>
            <person name="Bao F."/>
            <person name="Hu Y."/>
            <person name="Wan P."/>
            <person name="Li L."/>
            <person name="Deng X."/>
            <person name="Kuang T."/>
            <person name="Xiang C."/>
            <person name="Zhu J.K."/>
            <person name="Oliver M.J."/>
            <person name="He Y."/>
        </authorList>
    </citation>
    <scope>NUCLEOTIDE SEQUENCE [LARGE SCALE GENOMIC DNA]</scope>
    <source>
        <strain evidence="7">cv. XS01</strain>
    </source>
</reference>
<keyword evidence="2" id="KW-0677">Repeat</keyword>
<accession>A0A2Z7BZL7</accession>
<keyword evidence="7" id="KW-1185">Reference proteome</keyword>
<dbReference type="SMART" id="SM00249">
    <property type="entry name" value="PHD"/>
    <property type="match status" value="1"/>
</dbReference>
<dbReference type="InterPro" id="IPR001965">
    <property type="entry name" value="Znf_PHD"/>
</dbReference>
<dbReference type="PANTHER" id="PTHR46288">
    <property type="entry name" value="PHORBOL-ESTER/DAG-TYPE DOMAIN-CONTAINING PROTEIN"/>
    <property type="match status" value="1"/>
</dbReference>
<proteinExistence type="predicted"/>
<dbReference type="Pfam" id="PF03107">
    <property type="entry name" value="C1_2"/>
    <property type="match status" value="3"/>
</dbReference>
<name>A0A2Z7BZL7_9LAMI</name>
<dbReference type="InterPro" id="IPR046349">
    <property type="entry name" value="C1-like_sf"/>
</dbReference>
<evidence type="ECO:0000256" key="2">
    <source>
        <dbReference type="ARBA" id="ARBA00022737"/>
    </source>
</evidence>
<evidence type="ECO:0000256" key="4">
    <source>
        <dbReference type="ARBA" id="ARBA00022833"/>
    </source>
</evidence>
<dbReference type="OrthoDB" id="1483207at2759"/>
<keyword evidence="4" id="KW-0862">Zinc</keyword>
<evidence type="ECO:0000313" key="7">
    <source>
        <dbReference type="Proteomes" id="UP000250235"/>
    </source>
</evidence>
<evidence type="ECO:0000313" key="6">
    <source>
        <dbReference type="EMBL" id="KZV39854.1"/>
    </source>
</evidence>
<protein>
    <recommendedName>
        <fullName evidence="5">Zinc finger PHD-type domain-containing protein</fullName>
    </recommendedName>
</protein>
<organism evidence="6 7">
    <name type="scientific">Dorcoceras hygrometricum</name>
    <dbReference type="NCBI Taxonomy" id="472368"/>
    <lineage>
        <taxon>Eukaryota</taxon>
        <taxon>Viridiplantae</taxon>
        <taxon>Streptophyta</taxon>
        <taxon>Embryophyta</taxon>
        <taxon>Tracheophyta</taxon>
        <taxon>Spermatophyta</taxon>
        <taxon>Magnoliopsida</taxon>
        <taxon>eudicotyledons</taxon>
        <taxon>Gunneridae</taxon>
        <taxon>Pentapetalae</taxon>
        <taxon>asterids</taxon>
        <taxon>lamiids</taxon>
        <taxon>Lamiales</taxon>
        <taxon>Gesneriaceae</taxon>
        <taxon>Didymocarpoideae</taxon>
        <taxon>Trichosporeae</taxon>
        <taxon>Loxocarpinae</taxon>
        <taxon>Dorcoceras</taxon>
    </lineage>
</organism>
<dbReference type="InterPro" id="IPR004146">
    <property type="entry name" value="DC1"/>
</dbReference>
<dbReference type="PANTHER" id="PTHR46288:SF17">
    <property type="entry name" value="CYSTEINE_HISTIDINE-RICH C1 DOMAIN PROTEIN"/>
    <property type="match status" value="1"/>
</dbReference>